<dbReference type="CDD" id="cd14445">
    <property type="entry name" value="RILP-like"/>
    <property type="match status" value="1"/>
</dbReference>
<evidence type="ECO:0000256" key="10">
    <source>
        <dbReference type="ARBA" id="ARBA00023273"/>
    </source>
</evidence>
<evidence type="ECO:0000256" key="4">
    <source>
        <dbReference type="ARBA" id="ARBA00022448"/>
    </source>
</evidence>
<name>A0A6P6C946_PTEVA</name>
<proteinExistence type="inferred from homology"/>
<evidence type="ECO:0000256" key="6">
    <source>
        <dbReference type="ARBA" id="ARBA00022927"/>
    </source>
</evidence>
<reference evidence="18" key="1">
    <citation type="submission" date="2025-08" db="UniProtKB">
        <authorList>
            <consortium name="RefSeq"/>
        </authorList>
    </citation>
    <scope>IDENTIFICATION</scope>
    <source>
        <tissue evidence="18">Kidney</tissue>
    </source>
</reference>
<dbReference type="InterPro" id="IPR034743">
    <property type="entry name" value="RH1"/>
</dbReference>
<organism evidence="17 18">
    <name type="scientific">Pteropus vampyrus</name>
    <name type="common">Large flying fox</name>
    <dbReference type="NCBI Taxonomy" id="132908"/>
    <lineage>
        <taxon>Eukaryota</taxon>
        <taxon>Metazoa</taxon>
        <taxon>Chordata</taxon>
        <taxon>Craniata</taxon>
        <taxon>Vertebrata</taxon>
        <taxon>Euteleostomi</taxon>
        <taxon>Mammalia</taxon>
        <taxon>Eutheria</taxon>
        <taxon>Laurasiatheria</taxon>
        <taxon>Chiroptera</taxon>
        <taxon>Yinpterochiroptera</taxon>
        <taxon>Pteropodoidea</taxon>
        <taxon>Pteropodidae</taxon>
        <taxon>Pteropodinae</taxon>
        <taxon>Pteropus</taxon>
    </lineage>
</organism>
<dbReference type="KEGG" id="pvp:105289365"/>
<keyword evidence="17" id="KW-1185">Reference proteome</keyword>
<dbReference type="GO" id="GO:0051959">
    <property type="term" value="F:dynein light intermediate chain binding"/>
    <property type="evidence" value="ECO:0007669"/>
    <property type="project" value="TreeGrafter"/>
</dbReference>
<dbReference type="GO" id="GO:0005829">
    <property type="term" value="C:cytosol"/>
    <property type="evidence" value="ECO:0007669"/>
    <property type="project" value="UniProtKB-SubCell"/>
</dbReference>
<dbReference type="GeneID" id="105289365"/>
<protein>
    <recommendedName>
        <fullName evidence="12">RILP-like protein 1</fullName>
    </recommendedName>
    <alternativeName>
        <fullName evidence="13">Rab-interacting lysosomal-like protein 1</fullName>
    </alternativeName>
</protein>
<keyword evidence="10" id="KW-0966">Cell projection</keyword>
<feature type="region of interest" description="Disordered" evidence="15">
    <location>
        <begin position="252"/>
        <end position="274"/>
    </location>
</feature>
<feature type="region of interest" description="Disordered" evidence="15">
    <location>
        <begin position="493"/>
        <end position="512"/>
    </location>
</feature>
<dbReference type="Gene3D" id="1.20.58.1770">
    <property type="match status" value="1"/>
</dbReference>
<feature type="compositionally biased region" description="Polar residues" evidence="15">
    <location>
        <begin position="503"/>
        <end position="512"/>
    </location>
</feature>
<evidence type="ECO:0000256" key="3">
    <source>
        <dbReference type="ARBA" id="ARBA00004514"/>
    </source>
</evidence>
<gene>
    <name evidence="18" type="primary">RILPL1</name>
</gene>
<evidence type="ECO:0000313" key="18">
    <source>
        <dbReference type="RefSeq" id="XP_023383909.1"/>
    </source>
</evidence>
<evidence type="ECO:0000256" key="7">
    <source>
        <dbReference type="ARBA" id="ARBA00023054"/>
    </source>
</evidence>
<dbReference type="PANTHER" id="PTHR21502">
    <property type="entry name" value="ZINC FINGER PROTEIN DZIP1"/>
    <property type="match status" value="1"/>
</dbReference>
<feature type="region of interest" description="Disordered" evidence="15">
    <location>
        <begin position="437"/>
        <end position="457"/>
    </location>
</feature>
<dbReference type="GO" id="GO:0005813">
    <property type="term" value="C:centrosome"/>
    <property type="evidence" value="ECO:0007669"/>
    <property type="project" value="UniProtKB-SubCell"/>
</dbReference>
<dbReference type="PANTHER" id="PTHR21502:SF6">
    <property type="entry name" value="RILP-LIKE PROTEIN 1"/>
    <property type="match status" value="1"/>
</dbReference>
<evidence type="ECO:0000256" key="11">
    <source>
        <dbReference type="ARBA" id="ARBA00038318"/>
    </source>
</evidence>
<evidence type="ECO:0000256" key="12">
    <source>
        <dbReference type="ARBA" id="ARBA00040816"/>
    </source>
</evidence>
<keyword evidence="4" id="KW-0813">Transport</keyword>
<accession>A0A6P6C946</accession>
<keyword evidence="9" id="KW-0206">Cytoskeleton</keyword>
<evidence type="ECO:0000256" key="1">
    <source>
        <dbReference type="ARBA" id="ARBA00004138"/>
    </source>
</evidence>
<dbReference type="InterPro" id="IPR051241">
    <property type="entry name" value="DZIP_RILPL"/>
</dbReference>
<evidence type="ECO:0000256" key="5">
    <source>
        <dbReference type="ARBA" id="ARBA00022490"/>
    </source>
</evidence>
<comment type="similarity">
    <text evidence="11">Belongs to the RILPL family.</text>
</comment>
<comment type="subcellular location">
    <subcellularLocation>
        <location evidence="1">Cell projection</location>
        <location evidence="1">Cilium</location>
    </subcellularLocation>
    <subcellularLocation>
        <location evidence="2">Cytoplasm</location>
        <location evidence="2">Cytoskeleton</location>
        <location evidence="2">Microtubule organizing center</location>
        <location evidence="2">Centrosome</location>
    </subcellularLocation>
    <subcellularLocation>
        <location evidence="3">Cytoplasm</location>
        <location evidence="3">Cytosol</location>
    </subcellularLocation>
</comment>
<evidence type="ECO:0000256" key="2">
    <source>
        <dbReference type="ARBA" id="ARBA00004300"/>
    </source>
</evidence>
<evidence type="ECO:0000256" key="15">
    <source>
        <dbReference type="SAM" id="MobiDB-lite"/>
    </source>
</evidence>
<evidence type="ECO:0000259" key="16">
    <source>
        <dbReference type="PROSITE" id="PS51776"/>
    </source>
</evidence>
<dbReference type="Proteomes" id="UP000515202">
    <property type="component" value="Unplaced"/>
</dbReference>
<dbReference type="PROSITE" id="PS51776">
    <property type="entry name" value="RH1"/>
    <property type="match status" value="1"/>
</dbReference>
<dbReference type="Pfam" id="PF09744">
    <property type="entry name" value="RH1"/>
    <property type="match status" value="1"/>
</dbReference>
<keyword evidence="5" id="KW-0963">Cytoplasm</keyword>
<evidence type="ECO:0000256" key="14">
    <source>
        <dbReference type="ARBA" id="ARBA00065535"/>
    </source>
</evidence>
<evidence type="ECO:0000313" key="17">
    <source>
        <dbReference type="Proteomes" id="UP000515202"/>
    </source>
</evidence>
<dbReference type="GO" id="GO:0060271">
    <property type="term" value="P:cilium assembly"/>
    <property type="evidence" value="ECO:0007669"/>
    <property type="project" value="TreeGrafter"/>
</dbReference>
<evidence type="ECO:0000256" key="9">
    <source>
        <dbReference type="ARBA" id="ARBA00023212"/>
    </source>
</evidence>
<evidence type="ECO:0000256" key="8">
    <source>
        <dbReference type="ARBA" id="ARBA00023069"/>
    </source>
</evidence>
<dbReference type="FunFam" id="1.20.58.1770:FF:000002">
    <property type="entry name" value="RILP-like protein 1 isoform X1"/>
    <property type="match status" value="1"/>
</dbReference>
<dbReference type="CTD" id="353116"/>
<comment type="subunit">
    <text evidence="14">Interacts (when S-nitrosylated) with GAPDH. Interacts with RAB8A; interaction is dependent on the phosphorylation of 'Thr-72' of RAB8A. Interacts with RAB10 and RAB12; the interaction is dependent on the phosphorylation of 'Thr-73' of RAB10, and 'Ser-105' of RAB12.</text>
</comment>
<dbReference type="GO" id="GO:0015031">
    <property type="term" value="P:protein transport"/>
    <property type="evidence" value="ECO:0007669"/>
    <property type="project" value="UniProtKB-KW"/>
</dbReference>
<dbReference type="OrthoDB" id="10069524at2759"/>
<dbReference type="AlphaFoldDB" id="A0A6P6C946"/>
<evidence type="ECO:0000256" key="13">
    <source>
        <dbReference type="ARBA" id="ARBA00042424"/>
    </source>
</evidence>
<keyword evidence="8" id="KW-0969">Cilium</keyword>
<dbReference type="RefSeq" id="XP_023383909.1">
    <property type="nucleotide sequence ID" value="XM_023528141.1"/>
</dbReference>
<sequence>MEEDRGSALPAESALEKNVAELTVMDVYDIASLVGHEFERVIDQHGCEAIARLMPKVVRVLEILEVLVSRHHVAPELDELRLELDRLRLERMDRIEKERKHQKELELVEDVWRGEAQDLLSQIAQLQEENKQLMTNLSHKDVSFSEEEFQKHEGMSERERQVMKKLKEVVDKQRDEIRAKDRELGLKNEDVEALQQQQTRLMKINHDLRHRITVVEAQGKSLIEQKVELEAELQSKEQEMGSLRVELGKLRERLQGEHSQNGEEEPEPRMASGAVLSPGHWAERLERIPGQKWKGTQCVPEVGPRHTDGSAQLPLKAGAVTRATTGVRLGDVAPECARHFILTEEPFLQRDGGLGRCRLLPYGGPWYSTTSATLNWAPPPRQRDYWGRGHCRRPPGSPYSKYKPSQNIRPSPSGIFRLSQNFRLSCLIPLNPSSEELEEESRMLQPPPVAHPRLSPQPESGIKRLFSFFSRDKKRLANAQRIVHIQESCGPWANSHRDDGYTEQGQEALQHL</sequence>
<dbReference type="GO" id="GO:0036064">
    <property type="term" value="C:ciliary basal body"/>
    <property type="evidence" value="ECO:0007669"/>
    <property type="project" value="TreeGrafter"/>
</dbReference>
<dbReference type="GO" id="GO:0031267">
    <property type="term" value="F:small GTPase binding"/>
    <property type="evidence" value="ECO:0007669"/>
    <property type="project" value="TreeGrafter"/>
</dbReference>
<keyword evidence="6" id="KW-0653">Protein transport</keyword>
<keyword evidence="7" id="KW-0175">Coiled coil</keyword>
<feature type="domain" description="RH1" evidence="16">
    <location>
        <begin position="10"/>
        <end position="97"/>
    </location>
</feature>